<gene>
    <name evidence="13" type="ORF">AF335_26230</name>
</gene>
<feature type="region of interest" description="Disordered" evidence="10">
    <location>
        <begin position="1"/>
        <end position="21"/>
    </location>
</feature>
<keyword evidence="2" id="KW-0645">Protease</keyword>
<dbReference type="GO" id="GO:0005576">
    <property type="term" value="C:extracellular region"/>
    <property type="evidence" value="ECO:0007669"/>
    <property type="project" value="InterPro"/>
</dbReference>
<dbReference type="PRINTS" id="PR00861">
    <property type="entry name" value="ALYTICPTASE"/>
</dbReference>
<dbReference type="PROSITE" id="PS00134">
    <property type="entry name" value="TRYPSIN_HIS"/>
    <property type="match status" value="1"/>
</dbReference>
<dbReference type="Pfam" id="PF00089">
    <property type="entry name" value="Trypsin"/>
    <property type="match status" value="1"/>
</dbReference>
<keyword evidence="5" id="KW-0720">Serine protease</keyword>
<comment type="caution">
    <text evidence="13">The sequence shown here is derived from an EMBL/GenBank/DDBJ whole genome shotgun (WGS) entry which is preliminary data.</text>
</comment>
<dbReference type="GO" id="GO:0004252">
    <property type="term" value="F:serine-type endopeptidase activity"/>
    <property type="evidence" value="ECO:0007669"/>
    <property type="project" value="InterPro"/>
</dbReference>
<protein>
    <submittedName>
        <fullName evidence="13">Streptogrisin</fullName>
    </submittedName>
</protein>
<dbReference type="InterPro" id="IPR033116">
    <property type="entry name" value="TRYPSIN_SER"/>
</dbReference>
<dbReference type="InterPro" id="IPR001316">
    <property type="entry name" value="Pept_S1A_streptogrisin"/>
</dbReference>
<dbReference type="OrthoDB" id="8781117at2"/>
<feature type="active site" description="Charge relay system" evidence="8">
    <location>
        <position position="244"/>
    </location>
</feature>
<evidence type="ECO:0000256" key="1">
    <source>
        <dbReference type="ARBA" id="ARBA00007664"/>
    </source>
</evidence>
<dbReference type="PIRSF" id="PIRSF001134">
    <property type="entry name" value="Streptogrisin"/>
    <property type="match status" value="1"/>
</dbReference>
<sequence>MSGTPPQEARVNRSHTPARRTAPALLATAATAVLAVTALGLPSAHAAPGPAALSAESAGLLARSLTASLPATDTAGAYYDAGAHTLVVGVLDGTTAAKVRAAGAEARLVRHSTAELAAARNTLKDRAAIPGTAWSVDPRGNKVVVTADSTVRGARLARLEKVVASLGDKAALRRTSGAFRPYLMGGDAIWGSGVRCSLGFNITKGGKPYFLTAGHCGNASTEWSATQGGPVIAVTEQSSFPGHDYALVRYTGSVAHPSAVNLYNGGSQRITRAGEATVGEQVQRSGSTTGLSGGEVTGLDATVNYEEGQVDGLIDTTVCAEPGDSGGALFDGGTALGLTSGGSGDCSSGGETFFQPVPAALRAFGAQLP</sequence>
<dbReference type="InterPro" id="IPR001254">
    <property type="entry name" value="Trypsin_dom"/>
</dbReference>
<evidence type="ECO:0000256" key="6">
    <source>
        <dbReference type="ARBA" id="ARBA00023145"/>
    </source>
</evidence>
<evidence type="ECO:0000256" key="8">
    <source>
        <dbReference type="PIRSR" id="PIRSR001134-1"/>
    </source>
</evidence>
<dbReference type="Pfam" id="PF02983">
    <property type="entry name" value="Pro_Al_protease"/>
    <property type="match status" value="1"/>
</dbReference>
<dbReference type="CDD" id="cd21112">
    <property type="entry name" value="alphaLP-like"/>
    <property type="match status" value="1"/>
</dbReference>
<dbReference type="InterPro" id="IPR004236">
    <property type="entry name" value="Pept_S1_alpha_lytic"/>
</dbReference>
<dbReference type="PROSITE" id="PS00135">
    <property type="entry name" value="TRYPSIN_SER"/>
    <property type="match status" value="1"/>
</dbReference>
<accession>A0A2N8NQ15</accession>
<dbReference type="InterPro" id="IPR009003">
    <property type="entry name" value="Peptidase_S1_PA"/>
</dbReference>
<comment type="similarity">
    <text evidence="1">Belongs to the peptidase S1 family.</text>
</comment>
<dbReference type="Gene3D" id="2.40.10.10">
    <property type="entry name" value="Trypsin-like serine proteases"/>
    <property type="match status" value="2"/>
</dbReference>
<dbReference type="AlphaFoldDB" id="A0A2N8NQ15"/>
<keyword evidence="7 9" id="KW-1015">Disulfide bond</keyword>
<dbReference type="EMBL" id="LGUI01000010">
    <property type="protein sequence ID" value="PNE30863.1"/>
    <property type="molecule type" value="Genomic_DNA"/>
</dbReference>
<feature type="disulfide bond" evidence="9">
    <location>
        <begin position="319"/>
        <end position="346"/>
    </location>
</feature>
<dbReference type="SUPFAM" id="SSF50494">
    <property type="entry name" value="Trypsin-like serine proteases"/>
    <property type="match status" value="1"/>
</dbReference>
<dbReference type="PROSITE" id="PS51318">
    <property type="entry name" value="TAT"/>
    <property type="match status" value="1"/>
</dbReference>
<dbReference type="InterPro" id="IPR006311">
    <property type="entry name" value="TAT_signal"/>
</dbReference>
<evidence type="ECO:0000256" key="9">
    <source>
        <dbReference type="PIRSR" id="PIRSR001134-2"/>
    </source>
</evidence>
<dbReference type="InterPro" id="IPR043504">
    <property type="entry name" value="Peptidase_S1_PA_chymotrypsin"/>
</dbReference>
<evidence type="ECO:0000256" key="3">
    <source>
        <dbReference type="ARBA" id="ARBA00022729"/>
    </source>
</evidence>
<organism evidence="13 14">
    <name type="scientific">Streptomyces eurocidicus</name>
    <name type="common">Streptoverticillium eurocidicus</name>
    <dbReference type="NCBI Taxonomy" id="66423"/>
    <lineage>
        <taxon>Bacteria</taxon>
        <taxon>Bacillati</taxon>
        <taxon>Actinomycetota</taxon>
        <taxon>Actinomycetes</taxon>
        <taxon>Kitasatosporales</taxon>
        <taxon>Streptomycetaceae</taxon>
        <taxon>Streptomyces</taxon>
    </lineage>
</organism>
<evidence type="ECO:0000313" key="13">
    <source>
        <dbReference type="EMBL" id="PNE30863.1"/>
    </source>
</evidence>
<evidence type="ECO:0000256" key="5">
    <source>
        <dbReference type="ARBA" id="ARBA00022825"/>
    </source>
</evidence>
<feature type="domain" description="Peptidase S1A alpha-lytic prodomain" evidence="12">
    <location>
        <begin position="111"/>
        <end position="166"/>
    </location>
</feature>
<evidence type="ECO:0000256" key="7">
    <source>
        <dbReference type="ARBA" id="ARBA00023157"/>
    </source>
</evidence>
<feature type="disulfide bond" evidence="9">
    <location>
        <begin position="196"/>
        <end position="216"/>
    </location>
</feature>
<reference evidence="14" key="1">
    <citation type="submission" date="2015-07" db="EMBL/GenBank/DDBJ databases">
        <authorList>
            <person name="Graham D.E."/>
            <person name="Giannone R.J."/>
            <person name="Gulvik C.A."/>
            <person name="Hettich R.L."/>
            <person name="Klingeman D.M."/>
            <person name="Mahan K.M."/>
            <person name="Parry R.J."/>
            <person name="Spain J.C."/>
        </authorList>
    </citation>
    <scope>NUCLEOTIDE SEQUENCE [LARGE SCALE GENOMIC DNA]</scope>
    <source>
        <strain evidence="14">ATCC 27428</strain>
    </source>
</reference>
<evidence type="ECO:0000259" key="12">
    <source>
        <dbReference type="Pfam" id="PF02983"/>
    </source>
</evidence>
<keyword evidence="4" id="KW-0378">Hydrolase</keyword>
<keyword evidence="14" id="KW-1185">Reference proteome</keyword>
<proteinExistence type="inferred from homology"/>
<evidence type="ECO:0000259" key="11">
    <source>
        <dbReference type="Pfam" id="PF00089"/>
    </source>
</evidence>
<name>A0A2N8NQ15_STREU</name>
<evidence type="ECO:0000256" key="2">
    <source>
        <dbReference type="ARBA" id="ARBA00022670"/>
    </source>
</evidence>
<feature type="active site" description="Charge relay system" evidence="8">
    <location>
        <position position="325"/>
    </location>
</feature>
<feature type="active site" description="Charge relay system" evidence="8">
    <location>
        <position position="215"/>
    </location>
</feature>
<feature type="domain" description="Peptidase S1" evidence="11">
    <location>
        <begin position="209"/>
        <end position="359"/>
    </location>
</feature>
<dbReference type="GO" id="GO:0006508">
    <property type="term" value="P:proteolysis"/>
    <property type="evidence" value="ECO:0007669"/>
    <property type="project" value="UniProtKB-KW"/>
</dbReference>
<dbReference type="InterPro" id="IPR018114">
    <property type="entry name" value="TRYPSIN_HIS"/>
</dbReference>
<keyword evidence="6" id="KW-0865">Zymogen</keyword>
<evidence type="ECO:0000256" key="10">
    <source>
        <dbReference type="SAM" id="MobiDB-lite"/>
    </source>
</evidence>
<keyword evidence="3" id="KW-0732">Signal</keyword>
<dbReference type="Proteomes" id="UP000235945">
    <property type="component" value="Unassembled WGS sequence"/>
</dbReference>
<evidence type="ECO:0000313" key="14">
    <source>
        <dbReference type="Proteomes" id="UP000235945"/>
    </source>
</evidence>
<evidence type="ECO:0000256" key="4">
    <source>
        <dbReference type="ARBA" id="ARBA00022801"/>
    </source>
</evidence>